<protein>
    <submittedName>
        <fullName evidence="1">Uncharacterized protein</fullName>
    </submittedName>
</protein>
<name>A0A3N4LLR5_9PEZI</name>
<gene>
    <name evidence="1" type="ORF">L211DRAFT_838169</name>
</gene>
<evidence type="ECO:0000313" key="1">
    <source>
        <dbReference type="EMBL" id="RPB23736.1"/>
    </source>
</evidence>
<dbReference type="EMBL" id="ML121544">
    <property type="protein sequence ID" value="RPB23736.1"/>
    <property type="molecule type" value="Genomic_DNA"/>
</dbReference>
<organism evidence="1 2">
    <name type="scientific">Terfezia boudieri ATCC MYA-4762</name>
    <dbReference type="NCBI Taxonomy" id="1051890"/>
    <lineage>
        <taxon>Eukaryota</taxon>
        <taxon>Fungi</taxon>
        <taxon>Dikarya</taxon>
        <taxon>Ascomycota</taxon>
        <taxon>Pezizomycotina</taxon>
        <taxon>Pezizomycetes</taxon>
        <taxon>Pezizales</taxon>
        <taxon>Pezizaceae</taxon>
        <taxon>Terfezia</taxon>
    </lineage>
</organism>
<sequence length="74" mass="8356">MPSIDPTAHTHMMYNMGNDRLWEVYTIISARRYIAARRISAGRQLILGGGISFEERVSILELAVGRHYGATLSY</sequence>
<reference evidence="1 2" key="1">
    <citation type="journal article" date="2018" name="Nat. Ecol. Evol.">
        <title>Pezizomycetes genomes reveal the molecular basis of ectomycorrhizal truffle lifestyle.</title>
        <authorList>
            <person name="Murat C."/>
            <person name="Payen T."/>
            <person name="Noel B."/>
            <person name="Kuo A."/>
            <person name="Morin E."/>
            <person name="Chen J."/>
            <person name="Kohler A."/>
            <person name="Krizsan K."/>
            <person name="Balestrini R."/>
            <person name="Da Silva C."/>
            <person name="Montanini B."/>
            <person name="Hainaut M."/>
            <person name="Levati E."/>
            <person name="Barry K.W."/>
            <person name="Belfiori B."/>
            <person name="Cichocki N."/>
            <person name="Clum A."/>
            <person name="Dockter R.B."/>
            <person name="Fauchery L."/>
            <person name="Guy J."/>
            <person name="Iotti M."/>
            <person name="Le Tacon F."/>
            <person name="Lindquist E.A."/>
            <person name="Lipzen A."/>
            <person name="Malagnac F."/>
            <person name="Mello A."/>
            <person name="Molinier V."/>
            <person name="Miyauchi S."/>
            <person name="Poulain J."/>
            <person name="Riccioni C."/>
            <person name="Rubini A."/>
            <person name="Sitrit Y."/>
            <person name="Splivallo R."/>
            <person name="Traeger S."/>
            <person name="Wang M."/>
            <person name="Zifcakova L."/>
            <person name="Wipf D."/>
            <person name="Zambonelli A."/>
            <person name="Paolocci F."/>
            <person name="Nowrousian M."/>
            <person name="Ottonello S."/>
            <person name="Baldrian P."/>
            <person name="Spatafora J.W."/>
            <person name="Henrissat B."/>
            <person name="Nagy L.G."/>
            <person name="Aury J.M."/>
            <person name="Wincker P."/>
            <person name="Grigoriev I.V."/>
            <person name="Bonfante P."/>
            <person name="Martin F.M."/>
        </authorList>
    </citation>
    <scope>NUCLEOTIDE SEQUENCE [LARGE SCALE GENOMIC DNA]</scope>
    <source>
        <strain evidence="1 2">ATCC MYA-4762</strain>
    </source>
</reference>
<dbReference type="AlphaFoldDB" id="A0A3N4LLR5"/>
<dbReference type="Proteomes" id="UP000267821">
    <property type="component" value="Unassembled WGS sequence"/>
</dbReference>
<accession>A0A3N4LLR5</accession>
<keyword evidence="2" id="KW-1185">Reference proteome</keyword>
<proteinExistence type="predicted"/>
<evidence type="ECO:0000313" key="2">
    <source>
        <dbReference type="Proteomes" id="UP000267821"/>
    </source>
</evidence>
<dbReference type="InParanoid" id="A0A3N4LLR5"/>